<comment type="caution">
    <text evidence="5">The sequence shown here is derived from an EMBL/GenBank/DDBJ whole genome shotgun (WGS) entry which is preliminary data.</text>
</comment>
<dbReference type="Gene3D" id="3.60.40.10">
    <property type="entry name" value="PPM-type phosphatase domain"/>
    <property type="match status" value="1"/>
</dbReference>
<dbReference type="Pfam" id="PF00481">
    <property type="entry name" value="PP2C"/>
    <property type="match status" value="1"/>
</dbReference>
<sequence length="1700" mass="186413">EGARWEASAASGGEDHKPRADTASTAVVSSSAGHTSTSLEGVESVAWESLAFRQDLWPLRSYAHHPEDIPLISKFLELTPLTSIVPAAGKLLLRVLRFLHMCDYRLEDICAILAHASAYFMDVYSQCAGMQATEVGHILATLIFIAHCYVQDETCPLNIWQKHLFKKYCSLKVLNMAVIRLLEIRRYRLRLPQDDLWKRLEALASSIATCTSIDTSFGRPPPLSSGSPTAPQAQIAGGDDRREGRGYDSSQRTGERPLASSSLHGNGASGNRSAGASVFASIARRTLSRIRATEDRARDLSSRLQSMPPICKYKGFIPASRELCGETFTQQCLSARETPRTAGGGTPFEAWAKTGVGAAGRIVCQGKGLRVDLQEQHAAEQCRAGLATIMSARDKRAPFLLSGNRQPRNQAIQLSYNPGSQRTRADATCMEAAGAVSFCRRFDQFRQENYRRAIFEAIRNNEMSAGRQPPCSSREVKGEAVWPSTHPGGPATMACQFSEGWSGTPMWQLAQGREETMRKEREAREAQAGDVLEIDNEAAGFRSVLYVSRMVGDKYDDSKVRGPRRKTRAQAIKDGLSLRNACRDAPKDAKLEAAQRRSVELMYTFWKPEELPKEDFDFEESVEKPMRSTVYTVSSSTPKKGVGHGSIKNVLFDSAESRSGEIFCCGSNVSLEHWSVRNELLKFSNKMLSKQCEVADAAAVIEKVRVCDPVFGEGRPVTMKKRPALMQQASAEKQTQKMVAAEVEALTCLLSSVAPGYLSMNFGSANNAGDEVQVPQCTLTVKAESREGGPKGIKEVPMEKLAQTLTLHFPDTTNEKCTHTVNKPPRRQTRRQQGKGHSQEQANFLTPILASKEIEPEGPALGGELTICAWAPDLMKGTQPASRLLHGRDSIIEMIEDRLRLARKPRGNGWQRVGDKAELKLAVVGAVPLQPLGSGSDVRTSHVVANDGFPASEPQHFSVVQWCARSSELQPGSAVVWQSQEHAAAWEPALAMLHQLETGAFGIQPTVHHYGAVASCLEFVKNWEKALALMRSLQSRGLMPSVQFCGAIITACEKSCQWERALSLLRRMGELSAGPDVMAFNTSIAACGKGRRWKDAVLLLAEMSSSELLPSVVMSALERSRQWMLAVMIMDGILARGLEADYITWNSVISACESGSQWAQALRMLHRARLCFVADPSGMPQKLKRGTNSVISACGKASRWPLGVQLLRMMREDGPDGTQDHVKQPAMDMDILCFNSLLLHMNGAHWKTAACLLQEMVLLKLSADLTTYRGCTIAFQEGACHSRFYYQIAQSAVELPRALRSVERFRQEEHAIEVALTASRLRGLHCLPLQADRIIQRVVEAPARASLSLLSLRSEFFRHCSAPMAFDPVKGRYLKIDAETNSYIDCDVPHDPIEYSVSVSVGASLVGQTDEDLNAPDRPRTMLLKELVKTGAAMKTPLFFLDQPAACFAMFDGVRGGAAVEWCSKHLHTKLLPQLSASITYWHDADLRGLLRSILSELDVQLVQQAGCCWEGVSIAVALLLGDRLVVASLGGTHALVAAPDGRWRSLDGRHVASSAEEQARSKALGAEIVGEEKGKGVVGAPFVQKAVKARDWQVVEDATAEEEVARVLDRTSDCFATLGLGPEDKIDGKAARSCYKKLALKVHPDKAPEELKARAKAAFEKVEKAAADVEAFCETDVEATECLHRILHAAGPKRASMLR</sequence>
<keyword evidence="6" id="KW-1185">Reference proteome</keyword>
<dbReference type="SUPFAM" id="SSF46565">
    <property type="entry name" value="Chaperone J-domain"/>
    <property type="match status" value="1"/>
</dbReference>
<evidence type="ECO:0000313" key="5">
    <source>
        <dbReference type="EMBL" id="CAE7564229.1"/>
    </source>
</evidence>
<evidence type="ECO:0000256" key="2">
    <source>
        <dbReference type="PROSITE-ProRule" id="PRU00708"/>
    </source>
</evidence>
<reference evidence="5" key="1">
    <citation type="submission" date="2021-02" db="EMBL/GenBank/DDBJ databases">
        <authorList>
            <person name="Dougan E. K."/>
            <person name="Rhodes N."/>
            <person name="Thang M."/>
            <person name="Chan C."/>
        </authorList>
    </citation>
    <scope>NUCLEOTIDE SEQUENCE</scope>
</reference>
<evidence type="ECO:0000256" key="1">
    <source>
        <dbReference type="ARBA" id="ARBA00022737"/>
    </source>
</evidence>
<evidence type="ECO:0000313" key="6">
    <source>
        <dbReference type="Proteomes" id="UP000601435"/>
    </source>
</evidence>
<dbReference type="PROSITE" id="PS51375">
    <property type="entry name" value="PPR"/>
    <property type="match status" value="1"/>
</dbReference>
<feature type="compositionally biased region" description="Low complexity" evidence="3">
    <location>
        <begin position="265"/>
        <end position="274"/>
    </location>
</feature>
<dbReference type="InterPro" id="IPR001623">
    <property type="entry name" value="DnaJ_domain"/>
</dbReference>
<keyword evidence="1" id="KW-0677">Repeat</keyword>
<dbReference type="CDD" id="cd06257">
    <property type="entry name" value="DnaJ"/>
    <property type="match status" value="1"/>
</dbReference>
<dbReference type="PANTHER" id="PTHR47447">
    <property type="entry name" value="OS03G0856100 PROTEIN"/>
    <property type="match status" value="1"/>
</dbReference>
<feature type="region of interest" description="Disordered" evidence="3">
    <location>
        <begin position="813"/>
        <end position="841"/>
    </location>
</feature>
<feature type="compositionally biased region" description="Low complexity" evidence="3">
    <location>
        <begin position="21"/>
        <end position="31"/>
    </location>
</feature>
<dbReference type="Pfam" id="PF01535">
    <property type="entry name" value="PPR"/>
    <property type="match status" value="2"/>
</dbReference>
<feature type="repeat" description="PPR" evidence="2">
    <location>
        <begin position="1076"/>
        <end position="1110"/>
    </location>
</feature>
<gene>
    <name evidence="5" type="ORF">SNEC2469_LOCUS16333</name>
</gene>
<protein>
    <recommendedName>
        <fullName evidence="4">J domain-containing protein</fullName>
    </recommendedName>
</protein>
<dbReference type="Gene3D" id="1.10.287.110">
    <property type="entry name" value="DnaJ domain"/>
    <property type="match status" value="1"/>
</dbReference>
<dbReference type="InterPro" id="IPR036869">
    <property type="entry name" value="J_dom_sf"/>
</dbReference>
<feature type="region of interest" description="Disordered" evidence="3">
    <location>
        <begin position="1"/>
        <end position="31"/>
    </location>
</feature>
<dbReference type="SMART" id="SM00271">
    <property type="entry name" value="DnaJ"/>
    <property type="match status" value="1"/>
</dbReference>
<dbReference type="Gene3D" id="1.25.40.10">
    <property type="entry name" value="Tetratricopeptide repeat domain"/>
    <property type="match status" value="2"/>
</dbReference>
<feature type="region of interest" description="Disordered" evidence="3">
    <location>
        <begin position="218"/>
        <end position="274"/>
    </location>
</feature>
<dbReference type="PANTHER" id="PTHR47447:SF17">
    <property type="entry name" value="OS12G0638900 PROTEIN"/>
    <property type="match status" value="1"/>
</dbReference>
<dbReference type="InterPro" id="IPR002885">
    <property type="entry name" value="PPR_rpt"/>
</dbReference>
<evidence type="ECO:0000256" key="3">
    <source>
        <dbReference type="SAM" id="MobiDB-lite"/>
    </source>
</evidence>
<name>A0A812UF96_9DINO</name>
<feature type="non-terminal residue" evidence="5">
    <location>
        <position position="1"/>
    </location>
</feature>
<dbReference type="OrthoDB" id="441022at2759"/>
<dbReference type="Proteomes" id="UP000601435">
    <property type="component" value="Unassembled WGS sequence"/>
</dbReference>
<feature type="compositionally biased region" description="Basic residues" evidence="3">
    <location>
        <begin position="824"/>
        <end position="834"/>
    </location>
</feature>
<dbReference type="PROSITE" id="PS50076">
    <property type="entry name" value="DNAJ_2"/>
    <property type="match status" value="1"/>
</dbReference>
<dbReference type="InterPro" id="IPR036457">
    <property type="entry name" value="PPM-type-like_dom_sf"/>
</dbReference>
<feature type="domain" description="J" evidence="4">
    <location>
        <begin position="1614"/>
        <end position="1700"/>
    </location>
</feature>
<accession>A0A812UF96</accession>
<proteinExistence type="predicted"/>
<organism evidence="5 6">
    <name type="scientific">Symbiodinium necroappetens</name>
    <dbReference type="NCBI Taxonomy" id="1628268"/>
    <lineage>
        <taxon>Eukaryota</taxon>
        <taxon>Sar</taxon>
        <taxon>Alveolata</taxon>
        <taxon>Dinophyceae</taxon>
        <taxon>Suessiales</taxon>
        <taxon>Symbiodiniaceae</taxon>
        <taxon>Symbiodinium</taxon>
    </lineage>
</organism>
<feature type="non-terminal residue" evidence="5">
    <location>
        <position position="1700"/>
    </location>
</feature>
<dbReference type="InterPro" id="IPR001932">
    <property type="entry name" value="PPM-type_phosphatase-like_dom"/>
</dbReference>
<dbReference type="SUPFAM" id="SSF81606">
    <property type="entry name" value="PP2C-like"/>
    <property type="match status" value="1"/>
</dbReference>
<dbReference type="InterPro" id="IPR011990">
    <property type="entry name" value="TPR-like_helical_dom_sf"/>
</dbReference>
<dbReference type="EMBL" id="CAJNJA010026763">
    <property type="protein sequence ID" value="CAE7564229.1"/>
    <property type="molecule type" value="Genomic_DNA"/>
</dbReference>
<evidence type="ECO:0000259" key="4">
    <source>
        <dbReference type="PROSITE" id="PS50076"/>
    </source>
</evidence>